<gene>
    <name evidence="1" type="ORF">N780_15320</name>
</gene>
<evidence type="ECO:0000313" key="2">
    <source>
        <dbReference type="Proteomes" id="UP000030153"/>
    </source>
</evidence>
<name>A0A0A2VEA0_9BACI</name>
<organism evidence="1 2">
    <name type="scientific">Pontibacillus chungwhensis BH030062</name>
    <dbReference type="NCBI Taxonomy" id="1385513"/>
    <lineage>
        <taxon>Bacteria</taxon>
        <taxon>Bacillati</taxon>
        <taxon>Bacillota</taxon>
        <taxon>Bacilli</taxon>
        <taxon>Bacillales</taxon>
        <taxon>Bacillaceae</taxon>
        <taxon>Pontibacillus</taxon>
    </lineage>
</organism>
<keyword evidence="2" id="KW-1185">Reference proteome</keyword>
<evidence type="ECO:0000313" key="1">
    <source>
        <dbReference type="EMBL" id="KGP91980.1"/>
    </source>
</evidence>
<dbReference type="Proteomes" id="UP000030153">
    <property type="component" value="Unassembled WGS sequence"/>
</dbReference>
<protein>
    <submittedName>
        <fullName evidence="1">Uncharacterized protein</fullName>
    </submittedName>
</protein>
<comment type="caution">
    <text evidence="1">The sequence shown here is derived from an EMBL/GenBank/DDBJ whole genome shotgun (WGS) entry which is preliminary data.</text>
</comment>
<accession>A0A0A2VEA0</accession>
<sequence length="81" mass="9673">MIYKEAVGRILRFFTFILRVILIKKANHLIKSDLLLYYEDLMEEQRRFSCIFIEKIRKIRTAPVLLPPNPKSFGLLLYSVK</sequence>
<dbReference type="STRING" id="1385513.N780_15320"/>
<dbReference type="AlphaFoldDB" id="A0A0A2VEA0"/>
<proteinExistence type="predicted"/>
<dbReference type="EMBL" id="AVBG01000004">
    <property type="protein sequence ID" value="KGP91980.1"/>
    <property type="molecule type" value="Genomic_DNA"/>
</dbReference>
<reference evidence="1 2" key="1">
    <citation type="submission" date="2013-08" db="EMBL/GenBank/DDBJ databases">
        <title>Genome of Pontibacillus chungwhensis.</title>
        <authorList>
            <person name="Wang Q."/>
            <person name="Wang G."/>
        </authorList>
    </citation>
    <scope>NUCLEOTIDE SEQUENCE [LARGE SCALE GENOMIC DNA]</scope>
    <source>
        <strain evidence="1 2">BH030062</strain>
    </source>
</reference>